<proteinExistence type="predicted"/>
<keyword evidence="1" id="KW-0812">Transmembrane</keyword>
<accession>A0A941HS52</accession>
<evidence type="ECO:0000313" key="2">
    <source>
        <dbReference type="EMBL" id="MBR0576927.1"/>
    </source>
</evidence>
<evidence type="ECO:0000256" key="1">
    <source>
        <dbReference type="SAM" id="Phobius"/>
    </source>
</evidence>
<feature type="transmembrane region" description="Helical" evidence="1">
    <location>
        <begin position="35"/>
        <end position="54"/>
    </location>
</feature>
<keyword evidence="1" id="KW-1133">Transmembrane helix</keyword>
<keyword evidence="3" id="KW-1185">Reference proteome</keyword>
<evidence type="ECO:0000313" key="3">
    <source>
        <dbReference type="Proteomes" id="UP000675379"/>
    </source>
</evidence>
<gene>
    <name evidence="2" type="ORF">KCG48_11430</name>
</gene>
<dbReference type="EMBL" id="JAGSCS010000017">
    <property type="protein sequence ID" value="MBR0576927.1"/>
    <property type="molecule type" value="Genomic_DNA"/>
</dbReference>
<protein>
    <submittedName>
        <fullName evidence="2">Uncharacterized protein</fullName>
    </submittedName>
</protein>
<organism evidence="2 3">
    <name type="scientific">Proteiniclasticum sediminis</name>
    <dbReference type="NCBI Taxonomy" id="2804028"/>
    <lineage>
        <taxon>Bacteria</taxon>
        <taxon>Bacillati</taxon>
        <taxon>Bacillota</taxon>
        <taxon>Clostridia</taxon>
        <taxon>Eubacteriales</taxon>
        <taxon>Clostridiaceae</taxon>
        <taxon>Proteiniclasticum</taxon>
    </lineage>
</organism>
<dbReference type="AlphaFoldDB" id="A0A941HS52"/>
<dbReference type="Proteomes" id="UP000675379">
    <property type="component" value="Unassembled WGS sequence"/>
</dbReference>
<sequence>MNKMSWYAQCILAASLFCAALLVTLIILQPPHWNFYAILALTAGLIGMVIFFTLSKKMKDAQLIIENQILHIQPAVLRDPRKKEINGAQPFETIEMFISGFGILLGFKVVKFNQDGIKLKAVEIGRDFISIDYGTDEEVRNIRLMHQRPDRDVLVSIIEKFRYETGITPIVTE</sequence>
<comment type="caution">
    <text evidence="2">The sequence shown here is derived from an EMBL/GenBank/DDBJ whole genome shotgun (WGS) entry which is preliminary data.</text>
</comment>
<keyword evidence="1" id="KW-0472">Membrane</keyword>
<dbReference type="RefSeq" id="WP_211802346.1">
    <property type="nucleotide sequence ID" value="NZ_JAGSCS010000017.1"/>
</dbReference>
<name>A0A941HS52_9CLOT</name>
<reference evidence="2" key="1">
    <citation type="submission" date="2021-04" db="EMBL/GenBank/DDBJ databases">
        <title>Proteiniclasticum sedimins sp. nov., an obligate anaerobic bacterium isolated from anaerobic sludge.</title>
        <authorList>
            <person name="Liu J."/>
        </authorList>
    </citation>
    <scope>NUCLEOTIDE SEQUENCE</scope>
    <source>
        <strain evidence="2">BAD-10</strain>
    </source>
</reference>